<dbReference type="EMBL" id="OBDY01000005">
    <property type="protein sequence ID" value="SNY39062.1"/>
    <property type="molecule type" value="Genomic_DNA"/>
</dbReference>
<protein>
    <submittedName>
        <fullName evidence="1">Uncharacterized protein</fullName>
    </submittedName>
</protein>
<name>A0A285HTM9_9ACTN</name>
<keyword evidence="2" id="KW-1185">Reference proteome</keyword>
<accession>A0A285HTM9</accession>
<sequence length="54" mass="5955">MQATFSAICGVMNEGLTGWIAKRVRAARANFFVTIAMEAAFTFCPDAMDRVLPR</sequence>
<dbReference type="RefSeq" id="WP_179855185.1">
    <property type="nucleotide sequence ID" value="NZ_OBDY01000005.1"/>
</dbReference>
<reference evidence="1 2" key="1">
    <citation type="submission" date="2017-09" db="EMBL/GenBank/DDBJ databases">
        <authorList>
            <person name="Ehlers B."/>
            <person name="Leendertz F.H."/>
        </authorList>
    </citation>
    <scope>NUCLEOTIDE SEQUENCE [LARGE SCALE GENOMIC DNA]</scope>
    <source>
        <strain evidence="1 2">CGMCC 4.6857</strain>
    </source>
</reference>
<proteinExistence type="predicted"/>
<evidence type="ECO:0000313" key="1">
    <source>
        <dbReference type="EMBL" id="SNY39062.1"/>
    </source>
</evidence>
<dbReference type="AlphaFoldDB" id="A0A285HTM9"/>
<evidence type="ECO:0000313" key="2">
    <source>
        <dbReference type="Proteomes" id="UP000219612"/>
    </source>
</evidence>
<gene>
    <name evidence="1" type="ORF">SAMN05421748_105302</name>
</gene>
<organism evidence="1 2">
    <name type="scientific">Paractinoplanes atraurantiacus</name>
    <dbReference type="NCBI Taxonomy" id="1036182"/>
    <lineage>
        <taxon>Bacteria</taxon>
        <taxon>Bacillati</taxon>
        <taxon>Actinomycetota</taxon>
        <taxon>Actinomycetes</taxon>
        <taxon>Micromonosporales</taxon>
        <taxon>Micromonosporaceae</taxon>
        <taxon>Paractinoplanes</taxon>
    </lineage>
</organism>
<dbReference type="Proteomes" id="UP000219612">
    <property type="component" value="Unassembled WGS sequence"/>
</dbReference>